<feature type="transmembrane region" description="Helical" evidence="6">
    <location>
        <begin position="328"/>
        <end position="359"/>
    </location>
</feature>
<feature type="transmembrane region" description="Helical" evidence="6">
    <location>
        <begin position="380"/>
        <end position="399"/>
    </location>
</feature>
<dbReference type="GO" id="GO:0005886">
    <property type="term" value="C:plasma membrane"/>
    <property type="evidence" value="ECO:0007669"/>
    <property type="project" value="UniProtKB-SubCell"/>
</dbReference>
<evidence type="ECO:0000256" key="1">
    <source>
        <dbReference type="ARBA" id="ARBA00004651"/>
    </source>
</evidence>
<gene>
    <name evidence="8" type="ORF">SAMN02745150_01334</name>
</gene>
<evidence type="ECO:0000256" key="2">
    <source>
        <dbReference type="ARBA" id="ARBA00022475"/>
    </source>
</evidence>
<evidence type="ECO:0000256" key="4">
    <source>
        <dbReference type="ARBA" id="ARBA00022989"/>
    </source>
</evidence>
<evidence type="ECO:0000313" key="8">
    <source>
        <dbReference type="EMBL" id="SFB92420.1"/>
    </source>
</evidence>
<evidence type="ECO:0000313" key="9">
    <source>
        <dbReference type="Proteomes" id="UP000240042"/>
    </source>
</evidence>
<dbReference type="STRING" id="34097.SAMN02745150_01334"/>
<proteinExistence type="predicted"/>
<dbReference type="RefSeq" id="WP_092319917.1">
    <property type="nucleotide sequence ID" value="NZ_FOKY01000022.1"/>
</dbReference>
<feature type="transmembrane region" description="Helical" evidence="6">
    <location>
        <begin position="52"/>
        <end position="72"/>
    </location>
</feature>
<dbReference type="AlphaFoldDB" id="A0A1I1F5K0"/>
<name>A0A1I1F5K0_BREAD</name>
<organism evidence="8 9">
    <name type="scientific">Brevinema andersonii</name>
    <dbReference type="NCBI Taxonomy" id="34097"/>
    <lineage>
        <taxon>Bacteria</taxon>
        <taxon>Pseudomonadati</taxon>
        <taxon>Spirochaetota</taxon>
        <taxon>Spirochaetia</taxon>
        <taxon>Brevinematales</taxon>
        <taxon>Brevinemataceae</taxon>
        <taxon>Brevinema</taxon>
    </lineage>
</organism>
<feature type="transmembrane region" description="Helical" evidence="6">
    <location>
        <begin position="139"/>
        <end position="158"/>
    </location>
</feature>
<dbReference type="Proteomes" id="UP000240042">
    <property type="component" value="Unassembled WGS sequence"/>
</dbReference>
<dbReference type="InterPro" id="IPR018461">
    <property type="entry name" value="Na/H_Antiport_NhaC-like_C"/>
</dbReference>
<keyword evidence="9" id="KW-1185">Reference proteome</keyword>
<evidence type="ECO:0000256" key="3">
    <source>
        <dbReference type="ARBA" id="ARBA00022692"/>
    </source>
</evidence>
<feature type="transmembrane region" description="Helical" evidence="6">
    <location>
        <begin position="419"/>
        <end position="447"/>
    </location>
</feature>
<dbReference type="Pfam" id="PF03553">
    <property type="entry name" value="Na_H_antiporter"/>
    <property type="match status" value="1"/>
</dbReference>
<feature type="domain" description="Na+/H+ antiporter NhaC-like C-terminal" evidence="7">
    <location>
        <begin position="192"/>
        <end position="525"/>
    </location>
</feature>
<feature type="transmembrane region" description="Helical" evidence="6">
    <location>
        <begin position="289"/>
        <end position="308"/>
    </location>
</feature>
<reference evidence="9" key="1">
    <citation type="submission" date="2016-10" db="EMBL/GenBank/DDBJ databases">
        <authorList>
            <person name="Varghese N."/>
            <person name="Submissions S."/>
        </authorList>
    </citation>
    <scope>NUCLEOTIDE SEQUENCE [LARGE SCALE GENOMIC DNA]</scope>
    <source>
        <strain evidence="9">ATCC 43811</strain>
    </source>
</reference>
<dbReference type="EMBL" id="FOKY01000022">
    <property type="protein sequence ID" value="SFB92420.1"/>
    <property type="molecule type" value="Genomic_DNA"/>
</dbReference>
<sequence>MWLLVVNILLLPAILFSQEVSLSEQNAQFFGFFTLLPPILAIICAFLTRQVLFSLFVGIWNGTFLLSIQNGFQIWDIFQSFSAIPHLIIDSMADSANAGIILQVLTIGGLIAVIARNGGAVAVAEIVASKGKTPRSAQLLSWFLGLFIFFDDYASCLITGPVMKTVTDKLKVSREKLAFIVDATAAPISGIVLISTWIGYELGVMKDAYAIAGYSDINVYNIFIETIPYRFYNIFILGFIVLIALFNRDFGPMFKAERNARHGIIDSSGYQSDQDTSLDPLPGIKMNPWNALIPILVLIFSAIIGFWVNGYNTLLADDPQALSNLSGYLLLIEVLGNADAGFVIFQAALFASFVAFFMSNITKTISLYDSIKIWVNGAKALFASAVIILLLAWSMASVIKELGTHYYLTAALKEILNPRLLPTIIFILGFFISFSTGTAFGTMGILIPLTIPLAVSLAPDMPAITVSSASAALTGAIVGDHCSPISDTTILSAVGADCALLDHVRTQMPYALLVMIISIVFGYLGTSFGLSIFLAYVLGFSSLILVLFTVGKQPNL</sequence>
<comment type="subcellular location">
    <subcellularLocation>
        <location evidence="1">Cell membrane</location>
        <topology evidence="1">Multi-pass membrane protein</topology>
    </subcellularLocation>
</comment>
<feature type="transmembrane region" description="Helical" evidence="6">
    <location>
        <begin position="229"/>
        <end position="246"/>
    </location>
</feature>
<feature type="transmembrane region" description="Helical" evidence="6">
    <location>
        <begin position="27"/>
        <end position="47"/>
    </location>
</feature>
<protein>
    <submittedName>
        <fullName evidence="8">Transporter, NhaC family</fullName>
    </submittedName>
</protein>
<dbReference type="OrthoDB" id="9762978at2"/>
<dbReference type="PANTHER" id="PTHR43478:SF1">
    <property type="entry name" value="NA+_H+ ANTIPORTER NHAC-LIKE C-TERMINAL DOMAIN-CONTAINING PROTEIN"/>
    <property type="match status" value="1"/>
</dbReference>
<keyword evidence="3 6" id="KW-0812">Transmembrane</keyword>
<feature type="transmembrane region" description="Helical" evidence="6">
    <location>
        <begin position="532"/>
        <end position="550"/>
    </location>
</feature>
<evidence type="ECO:0000256" key="6">
    <source>
        <dbReference type="SAM" id="Phobius"/>
    </source>
</evidence>
<evidence type="ECO:0000256" key="5">
    <source>
        <dbReference type="ARBA" id="ARBA00023136"/>
    </source>
</evidence>
<evidence type="ECO:0000259" key="7">
    <source>
        <dbReference type="Pfam" id="PF03553"/>
    </source>
</evidence>
<feature type="transmembrane region" description="Helical" evidence="6">
    <location>
        <begin position="510"/>
        <end position="526"/>
    </location>
</feature>
<accession>A0A1I1F5K0</accession>
<keyword evidence="2" id="KW-1003">Cell membrane</keyword>
<dbReference type="PANTHER" id="PTHR43478">
    <property type="entry name" value="NA+/H+ ANTIPORTER-RELATED"/>
    <property type="match status" value="1"/>
</dbReference>
<keyword evidence="5 6" id="KW-0472">Membrane</keyword>
<keyword evidence="4 6" id="KW-1133">Transmembrane helix</keyword>
<feature type="transmembrane region" description="Helical" evidence="6">
    <location>
        <begin position="179"/>
        <end position="200"/>
    </location>
</feature>